<sequence>WFRLPLRCAPLPSPANPSHPLPSSLSRFLPASSPMDQGFPAAPVERNATSMLPQADTARRRPSPAGDVVTRRFLTPSLPSFSLSLLHAPHLLCLFVSRLLGSFVAGGSRFPRGAGGA</sequence>
<reference evidence="2" key="1">
    <citation type="submission" date="2015-07" db="EMBL/GenBank/DDBJ databases">
        <title>Transcriptome Assembly of Anthurium amnicola.</title>
        <authorList>
            <person name="Suzuki J."/>
        </authorList>
    </citation>
    <scope>NUCLEOTIDE SEQUENCE</scope>
</reference>
<organism evidence="2">
    <name type="scientific">Anthurium amnicola</name>
    <dbReference type="NCBI Taxonomy" id="1678845"/>
    <lineage>
        <taxon>Eukaryota</taxon>
        <taxon>Viridiplantae</taxon>
        <taxon>Streptophyta</taxon>
        <taxon>Embryophyta</taxon>
        <taxon>Tracheophyta</taxon>
        <taxon>Spermatophyta</taxon>
        <taxon>Magnoliopsida</taxon>
        <taxon>Liliopsida</taxon>
        <taxon>Araceae</taxon>
        <taxon>Pothoideae</taxon>
        <taxon>Potheae</taxon>
        <taxon>Anthurium</taxon>
    </lineage>
</organism>
<feature type="non-terminal residue" evidence="2">
    <location>
        <position position="1"/>
    </location>
</feature>
<accession>A0A1D1Z004</accession>
<gene>
    <name evidence="2" type="primary">CG4751_1</name>
    <name evidence="2" type="ORF">g.92610</name>
</gene>
<evidence type="ECO:0000256" key="1">
    <source>
        <dbReference type="SAM" id="MobiDB-lite"/>
    </source>
</evidence>
<evidence type="ECO:0000313" key="2">
    <source>
        <dbReference type="EMBL" id="JAT60192.1"/>
    </source>
</evidence>
<proteinExistence type="predicted"/>
<name>A0A1D1Z004_9ARAE</name>
<dbReference type="AlphaFoldDB" id="A0A1D1Z004"/>
<dbReference type="EMBL" id="GDJX01007744">
    <property type="protein sequence ID" value="JAT60192.1"/>
    <property type="molecule type" value="Transcribed_RNA"/>
</dbReference>
<feature type="region of interest" description="Disordered" evidence="1">
    <location>
        <begin position="12"/>
        <end position="66"/>
    </location>
</feature>
<protein>
    <submittedName>
        <fullName evidence="2">MPN domain-containing protein CG4751</fullName>
    </submittedName>
</protein>